<dbReference type="CDD" id="cd14498">
    <property type="entry name" value="DSP"/>
    <property type="match status" value="1"/>
</dbReference>
<dbReference type="Gene3D" id="3.90.190.10">
    <property type="entry name" value="Protein tyrosine phosphatase superfamily"/>
    <property type="match status" value="1"/>
</dbReference>
<feature type="region of interest" description="Disordered" evidence="1">
    <location>
        <begin position="204"/>
        <end position="249"/>
    </location>
</feature>
<feature type="compositionally biased region" description="Low complexity" evidence="1">
    <location>
        <begin position="370"/>
        <end position="389"/>
    </location>
</feature>
<dbReference type="InterPro" id="IPR029021">
    <property type="entry name" value="Prot-tyrosine_phosphatase-like"/>
</dbReference>
<dbReference type="InterPro" id="IPR020422">
    <property type="entry name" value="TYR_PHOSPHATASE_DUAL_dom"/>
</dbReference>
<accession>A0ABQ9XIC9</accession>
<feature type="region of interest" description="Disordered" evidence="1">
    <location>
        <begin position="309"/>
        <end position="537"/>
    </location>
</feature>
<evidence type="ECO:0000259" key="2">
    <source>
        <dbReference type="SMART" id="SM00195"/>
    </source>
</evidence>
<dbReference type="Proteomes" id="UP001281761">
    <property type="component" value="Unassembled WGS sequence"/>
</dbReference>
<dbReference type="SUPFAM" id="SSF52799">
    <property type="entry name" value="(Phosphotyrosine protein) phosphatases II"/>
    <property type="match status" value="1"/>
</dbReference>
<dbReference type="InterPro" id="IPR000340">
    <property type="entry name" value="Dual-sp_phosphatase_cat-dom"/>
</dbReference>
<dbReference type="EMBL" id="JARBJD010000122">
    <property type="protein sequence ID" value="KAK2951209.1"/>
    <property type="molecule type" value="Genomic_DNA"/>
</dbReference>
<feature type="compositionally biased region" description="Pro residues" evidence="1">
    <location>
        <begin position="488"/>
        <end position="502"/>
    </location>
</feature>
<dbReference type="PANTHER" id="PTHR46653">
    <property type="entry name" value="SPECIFICITY PROTEIN PHOSPHATASE, PUTATIVE-RELATED"/>
    <property type="match status" value="1"/>
</dbReference>
<keyword evidence="4" id="KW-1185">Reference proteome</keyword>
<evidence type="ECO:0000313" key="4">
    <source>
        <dbReference type="Proteomes" id="UP001281761"/>
    </source>
</evidence>
<feature type="compositionally biased region" description="Polar residues" evidence="1">
    <location>
        <begin position="335"/>
        <end position="357"/>
    </location>
</feature>
<evidence type="ECO:0000313" key="3">
    <source>
        <dbReference type="EMBL" id="KAK2951209.1"/>
    </source>
</evidence>
<name>A0ABQ9XIC9_9EUKA</name>
<dbReference type="Pfam" id="PF00782">
    <property type="entry name" value="DSPc"/>
    <property type="match status" value="1"/>
</dbReference>
<organism evidence="3 4">
    <name type="scientific">Blattamonas nauphoetae</name>
    <dbReference type="NCBI Taxonomy" id="2049346"/>
    <lineage>
        <taxon>Eukaryota</taxon>
        <taxon>Metamonada</taxon>
        <taxon>Preaxostyla</taxon>
        <taxon>Oxymonadida</taxon>
        <taxon>Blattamonas</taxon>
    </lineage>
</organism>
<proteinExistence type="predicted"/>
<feature type="compositionally biased region" description="Low complexity" evidence="1">
    <location>
        <begin position="208"/>
        <end position="218"/>
    </location>
</feature>
<gene>
    <name evidence="3" type="ORF">BLNAU_13825</name>
</gene>
<evidence type="ECO:0000256" key="1">
    <source>
        <dbReference type="SAM" id="MobiDB-lite"/>
    </source>
</evidence>
<comment type="caution">
    <text evidence="3">The sequence shown here is derived from an EMBL/GenBank/DDBJ whole genome shotgun (WGS) entry which is preliminary data.</text>
</comment>
<feature type="compositionally biased region" description="Low complexity" evidence="1">
    <location>
        <begin position="503"/>
        <end position="512"/>
    </location>
</feature>
<dbReference type="PANTHER" id="PTHR46653:SF1">
    <property type="entry name" value="SPECIFICITY PROTEIN PHOSPHATASE, PUTATIVE-RELATED"/>
    <property type="match status" value="1"/>
</dbReference>
<dbReference type="SMART" id="SM00195">
    <property type="entry name" value="DSPc"/>
    <property type="match status" value="1"/>
</dbReference>
<reference evidence="3 4" key="1">
    <citation type="journal article" date="2022" name="bioRxiv">
        <title>Genomics of Preaxostyla Flagellates Illuminates Evolutionary Transitions and the Path Towards Mitochondrial Loss.</title>
        <authorList>
            <person name="Novak L.V.F."/>
            <person name="Treitli S.C."/>
            <person name="Pyrih J."/>
            <person name="Halakuc P."/>
            <person name="Pipaliya S.V."/>
            <person name="Vacek V."/>
            <person name="Brzon O."/>
            <person name="Soukal P."/>
            <person name="Eme L."/>
            <person name="Dacks J.B."/>
            <person name="Karnkowska A."/>
            <person name="Elias M."/>
            <person name="Hampl V."/>
        </authorList>
    </citation>
    <scope>NUCLEOTIDE SEQUENCE [LARGE SCALE GENOMIC DNA]</scope>
    <source>
        <strain evidence="3">NAU3</strain>
        <tissue evidence="3">Gut</tissue>
    </source>
</reference>
<sequence>MMVPPSPPTPVSKLMPQLFLGNEDAASSIAFLNTQRITHVVSCGTGTTSGSSVRSVNNVSILSLPMSELEPSTFLTSPAKHVSRVCSFLDKALDGDGVILVHSPQGHNRAMLIGSIFLIHHYSWSVELAMEVTSLSRRTRMKGSFVSGLRKHAGVISRLVQTPRLLQESFTLHNTSFNQAVRLAQSAPSARTAPKVKFPRSLAPCVVKPKSSSSPKRPQTSEPTRGTEPAGSILRSGDARRHRTPLKLAKTSPLLSRVARPLTSACRSYTPLGLDVPQIDVQNVPAQFLGHATILELIEAGHRNCQLFGQSSKTPSDGKDRPCTAPKASSEPLHSPSTSLDGNTPSPKTSAKSVSTTPERHARPPTLTQVSSAASLDSLASSSRVDSPSCATNEESESVIELNPTPLSLRTDQHFLPLFSPPPHTPPSAADSNTDRSRPSSPTLTNPLSPPKDPASLNEPPSPVLVTLHPFSRGNAVHSPQHSKPAPKLVPLPTTPPTPSPSSPKYSSVHSASVKRRAPTTPVAKGKAVAARQKRHF</sequence>
<protein>
    <recommendedName>
        <fullName evidence="2">Tyrosine-protein phosphatase domain-containing protein</fullName>
    </recommendedName>
</protein>
<feature type="domain" description="Tyrosine-protein phosphatase" evidence="2">
    <location>
        <begin position="10"/>
        <end position="155"/>
    </location>
</feature>